<evidence type="ECO:0000256" key="7">
    <source>
        <dbReference type="SAM" id="Phobius"/>
    </source>
</evidence>
<evidence type="ECO:0000313" key="9">
    <source>
        <dbReference type="EMBL" id="UTJ05872.1"/>
    </source>
</evidence>
<sequence length="397" mass="47074">MKKYKITYQDENRVKTKIIESSNLKEEKLPSKILTIKPLSEKKDFNIFKSKIKIDKKLLISIFYELNIMLQANLMLNDALSILSQNYKEEKLNKFIDDLKKALLVLDSIDNIFKDYRLDIYIVSFLKLCQKNGNVKVNINAMSILLKEEMKIKKEFSKAIRYPFILLISLFLSINIIFYFVVPKFKIIFINNYDSLPLATKILFNIHTIYMSYFIYLILIFICMVFSIIYIYFKNKEFEYLVSKVIFKDVFFLRDLYSSMELYRMFLVINIMLESNYEFIKALNSSKTLIRNKYLLDKISLIENLLKNGKSINLSFKRANIFDSLVLNLINTAEASNSLTLISKEIKDIYKNRFDEKMKKFISYIEPIFLIIIVSLVLWIILAIFIPIWDMGSMMKN</sequence>
<evidence type="ECO:0000256" key="3">
    <source>
        <dbReference type="ARBA" id="ARBA00022475"/>
    </source>
</evidence>
<dbReference type="InterPro" id="IPR003004">
    <property type="entry name" value="GspF/PilC"/>
</dbReference>
<accession>A0ABY5E1W9</accession>
<dbReference type="Pfam" id="PF00482">
    <property type="entry name" value="T2SSF"/>
    <property type="match status" value="2"/>
</dbReference>
<feature type="transmembrane region" description="Helical" evidence="7">
    <location>
        <begin position="160"/>
        <end position="182"/>
    </location>
</feature>
<evidence type="ECO:0000256" key="6">
    <source>
        <dbReference type="ARBA" id="ARBA00023136"/>
    </source>
</evidence>
<gene>
    <name evidence="9" type="ORF">NJU99_11515</name>
</gene>
<keyword evidence="6 7" id="KW-0472">Membrane</keyword>
<dbReference type="PANTHER" id="PTHR30012">
    <property type="entry name" value="GENERAL SECRETION PATHWAY PROTEIN"/>
    <property type="match status" value="1"/>
</dbReference>
<keyword evidence="5 7" id="KW-1133">Transmembrane helix</keyword>
<reference evidence="9" key="1">
    <citation type="submission" date="2022-07" db="EMBL/GenBank/DDBJ databases">
        <title>Arcobacter roscoffensis sp. nov., a marine bacterium isolated from coastal seawater collected from Roscoff, France.</title>
        <authorList>
            <person name="Pascual J."/>
            <person name="Lepeaux C."/>
            <person name="Methner A."/>
            <person name="Overmann J."/>
        </authorList>
    </citation>
    <scope>NUCLEOTIDE SEQUENCE</scope>
    <source>
        <strain evidence="9">ARW1-2F2</strain>
    </source>
</reference>
<evidence type="ECO:0000256" key="1">
    <source>
        <dbReference type="ARBA" id="ARBA00004651"/>
    </source>
</evidence>
<dbReference type="InterPro" id="IPR042094">
    <property type="entry name" value="T2SS_GspF_sf"/>
</dbReference>
<keyword evidence="3" id="KW-1003">Cell membrane</keyword>
<dbReference type="Proteomes" id="UP001060012">
    <property type="component" value="Chromosome"/>
</dbReference>
<dbReference type="EMBL" id="CP100595">
    <property type="protein sequence ID" value="UTJ05872.1"/>
    <property type="molecule type" value="Genomic_DNA"/>
</dbReference>
<dbReference type="PRINTS" id="PR00812">
    <property type="entry name" value="BCTERIALGSPF"/>
</dbReference>
<dbReference type="InterPro" id="IPR018076">
    <property type="entry name" value="T2SS_GspF_dom"/>
</dbReference>
<keyword evidence="10" id="KW-1185">Reference proteome</keyword>
<feature type="transmembrane region" description="Helical" evidence="7">
    <location>
        <begin position="368"/>
        <end position="389"/>
    </location>
</feature>
<dbReference type="Gene3D" id="1.20.81.30">
    <property type="entry name" value="Type II secretion system (T2SS), domain F"/>
    <property type="match status" value="2"/>
</dbReference>
<evidence type="ECO:0000256" key="2">
    <source>
        <dbReference type="ARBA" id="ARBA00005745"/>
    </source>
</evidence>
<feature type="transmembrane region" description="Helical" evidence="7">
    <location>
        <begin position="213"/>
        <end position="233"/>
    </location>
</feature>
<proteinExistence type="inferred from homology"/>
<evidence type="ECO:0000259" key="8">
    <source>
        <dbReference type="Pfam" id="PF00482"/>
    </source>
</evidence>
<comment type="subcellular location">
    <subcellularLocation>
        <location evidence="1">Cell membrane</location>
        <topology evidence="1">Multi-pass membrane protein</topology>
    </subcellularLocation>
</comment>
<comment type="similarity">
    <text evidence="2">Belongs to the GSP F family.</text>
</comment>
<evidence type="ECO:0000256" key="5">
    <source>
        <dbReference type="ARBA" id="ARBA00022989"/>
    </source>
</evidence>
<dbReference type="RefSeq" id="WP_254576053.1">
    <property type="nucleotide sequence ID" value="NZ_CP100595.1"/>
</dbReference>
<keyword evidence="4 7" id="KW-0812">Transmembrane</keyword>
<protein>
    <submittedName>
        <fullName evidence="9">Type II secretion system F family protein</fullName>
    </submittedName>
</protein>
<organism evidence="9 10">
    <name type="scientific">Arcobacter roscoffensis</name>
    <dbReference type="NCBI Taxonomy" id="2961520"/>
    <lineage>
        <taxon>Bacteria</taxon>
        <taxon>Pseudomonadati</taxon>
        <taxon>Campylobacterota</taxon>
        <taxon>Epsilonproteobacteria</taxon>
        <taxon>Campylobacterales</taxon>
        <taxon>Arcobacteraceae</taxon>
        <taxon>Arcobacter</taxon>
    </lineage>
</organism>
<evidence type="ECO:0000313" key="10">
    <source>
        <dbReference type="Proteomes" id="UP001060012"/>
    </source>
</evidence>
<feature type="domain" description="Type II secretion system protein GspF" evidence="8">
    <location>
        <begin position="269"/>
        <end position="387"/>
    </location>
</feature>
<evidence type="ECO:0000256" key="4">
    <source>
        <dbReference type="ARBA" id="ARBA00022692"/>
    </source>
</evidence>
<name>A0ABY5E1W9_9BACT</name>
<dbReference type="PANTHER" id="PTHR30012:SF0">
    <property type="entry name" value="TYPE II SECRETION SYSTEM PROTEIN F-RELATED"/>
    <property type="match status" value="1"/>
</dbReference>
<feature type="domain" description="Type II secretion system protein GspF" evidence="8">
    <location>
        <begin position="65"/>
        <end position="183"/>
    </location>
</feature>